<proteinExistence type="inferred from homology"/>
<dbReference type="InterPro" id="IPR049132">
    <property type="entry name" value="FAN1-like_euk"/>
</dbReference>
<evidence type="ECO:0000256" key="5">
    <source>
        <dbReference type="ARBA" id="ARBA00022801"/>
    </source>
</evidence>
<comment type="function">
    <text evidence="8">Nuclease required for the repair of DNA interstrand cross-links (ICL). Acts as a 5'-3' exonuclease that anchors at a cut end of DNA and cleaves DNA successively at every third nucleotide, allowing to excise an ICL from one strand through flanking incisions.</text>
</comment>
<keyword evidence="11" id="KW-1185">Reference proteome</keyword>
<comment type="caution">
    <text evidence="10">The sequence shown here is derived from an EMBL/GenBank/DDBJ whole genome shotgun (WGS) entry which is preliminary data.</text>
</comment>
<dbReference type="Proteomes" id="UP001318860">
    <property type="component" value="Unassembled WGS sequence"/>
</dbReference>
<dbReference type="InterPro" id="IPR014883">
    <property type="entry name" value="VRR_NUC"/>
</dbReference>
<keyword evidence="8" id="KW-0234">DNA repair</keyword>
<comment type="subcellular location">
    <subcellularLocation>
        <location evidence="8">Nucleus</location>
    </subcellularLocation>
</comment>
<evidence type="ECO:0000256" key="8">
    <source>
        <dbReference type="RuleBase" id="RU365033"/>
    </source>
</evidence>
<gene>
    <name evidence="10" type="ORF">DH2020_019932</name>
</gene>
<evidence type="ECO:0000256" key="2">
    <source>
        <dbReference type="ARBA" id="ARBA00005533"/>
    </source>
</evidence>
<keyword evidence="4 8" id="KW-0479">Metal-binding</keyword>
<evidence type="ECO:0000313" key="10">
    <source>
        <dbReference type="EMBL" id="KAK6146063.1"/>
    </source>
</evidence>
<evidence type="ECO:0000256" key="6">
    <source>
        <dbReference type="ARBA" id="ARBA00022842"/>
    </source>
</evidence>
<dbReference type="PANTHER" id="PTHR15749:SF4">
    <property type="entry name" value="FANCONI-ASSOCIATED NUCLEASE 1"/>
    <property type="match status" value="1"/>
</dbReference>
<reference evidence="10 11" key="1">
    <citation type="journal article" date="2021" name="Comput. Struct. Biotechnol. J.">
        <title>De novo genome assembly of the potent medicinal plant Rehmannia glutinosa using nanopore technology.</title>
        <authorList>
            <person name="Ma L."/>
            <person name="Dong C."/>
            <person name="Song C."/>
            <person name="Wang X."/>
            <person name="Zheng X."/>
            <person name="Niu Y."/>
            <person name="Chen S."/>
            <person name="Feng W."/>
        </authorList>
    </citation>
    <scope>NUCLEOTIDE SEQUENCE [LARGE SCALE GENOMIC DNA]</scope>
    <source>
        <strain evidence="10">DH-2019</strain>
    </source>
</reference>
<evidence type="ECO:0000256" key="3">
    <source>
        <dbReference type="ARBA" id="ARBA00022722"/>
    </source>
</evidence>
<dbReference type="Pfam" id="PF08774">
    <property type="entry name" value="VRR_NUC"/>
    <property type="match status" value="1"/>
</dbReference>
<evidence type="ECO:0000256" key="1">
    <source>
        <dbReference type="ARBA" id="ARBA00000983"/>
    </source>
</evidence>
<comment type="similarity">
    <text evidence="2 8">Belongs to the FAN1 family.</text>
</comment>
<dbReference type="Pfam" id="PF21170">
    <property type="entry name" value="FAN1_TPR"/>
    <property type="match status" value="1"/>
</dbReference>
<name>A0ABR0WEN6_REHGL</name>
<organism evidence="10 11">
    <name type="scientific">Rehmannia glutinosa</name>
    <name type="common">Chinese foxglove</name>
    <dbReference type="NCBI Taxonomy" id="99300"/>
    <lineage>
        <taxon>Eukaryota</taxon>
        <taxon>Viridiplantae</taxon>
        <taxon>Streptophyta</taxon>
        <taxon>Embryophyta</taxon>
        <taxon>Tracheophyta</taxon>
        <taxon>Spermatophyta</taxon>
        <taxon>Magnoliopsida</taxon>
        <taxon>eudicotyledons</taxon>
        <taxon>Gunneridae</taxon>
        <taxon>Pentapetalae</taxon>
        <taxon>asterids</taxon>
        <taxon>lamiids</taxon>
        <taxon>Lamiales</taxon>
        <taxon>Orobanchaceae</taxon>
        <taxon>Rehmannieae</taxon>
        <taxon>Rehmannia</taxon>
    </lineage>
</organism>
<dbReference type="InterPro" id="IPR033315">
    <property type="entry name" value="Fan1-like"/>
</dbReference>
<evidence type="ECO:0000256" key="4">
    <source>
        <dbReference type="ARBA" id="ARBA00022723"/>
    </source>
</evidence>
<dbReference type="EC" id="3.1.4.1" evidence="8"/>
<sequence>MAEFLTLYEKDENVKRDSVEKRFDGGGDPVESVNCPVCGARLPGLDNTLINSHLGIGLFQNSQKSIYRSKVKIHSGQPVDKGNQVSPSEANGISACDIIHNLNELDSSEDYDNNHHSVSLGNNPFTSCVENLVSKDIVDNKSASPLSLSDVERPKYVLEEGLDNCDISQVFIPTSIVDRRYGIREELDPESRICLSRDLRMIKIQMLSRAVSLLYQKDSRAAVPIQIVCKNVVLCDQICCEDIQDFMSLWRHALRVVELARTNRSGMTRSWDGSYRQDGWFLLSGPWFRMSNISYPEIADCHQAIKSLLVILWKCNHGTRKQDIIDLLLSLSKDGLCPEIQSFVLEITGSCVKVSPLAESLLWRAEAIEISQIMVESLDENKSELVLRCIEMSVSRMSISFEEGKSSSGESMATFLSHFSASWVYSKVVLLGVSYLEREKRYTDAINLLKQLLSTFISDRRRGYWTLRLSVDLEHLGRVDDSLQAAEDGLLDPWVRAGARIALQRRVLRLGKPPRRWKIPSYSKSVKRKIFEVHVQGRPLNCKTGMKSVFYGEDGERCGVEQLALQYYAGEGGGWQGVHSESGIWLTIFGILMWDILFADVPNVFHNNFQTSPLDLETDTFYEARKSLIEAHLDKIQDGMAEEILITSFESHVGTACRGVNWEKHSLPDVRAAVKCIGGPCLASICRHLAQGYRSWSSGMPDLLLWRLHDCYKGEAKLVEVKGPRDRLSEQQRAWLLVLMDSGFNVEVCKVTPAPVAT</sequence>
<dbReference type="EMBL" id="JABTTQ020000011">
    <property type="protein sequence ID" value="KAK6146063.1"/>
    <property type="molecule type" value="Genomic_DNA"/>
</dbReference>
<evidence type="ECO:0000259" key="9">
    <source>
        <dbReference type="SMART" id="SM00990"/>
    </source>
</evidence>
<comment type="cofactor">
    <cofactor evidence="8">
        <name>Mg(2+)</name>
        <dbReference type="ChEBI" id="CHEBI:18420"/>
    </cofactor>
    <cofactor evidence="8">
        <name>Mn(2+)</name>
        <dbReference type="ChEBI" id="CHEBI:29035"/>
    </cofactor>
</comment>
<accession>A0ABR0WEN6</accession>
<keyword evidence="8" id="KW-0539">Nucleus</keyword>
<protein>
    <recommendedName>
        <fullName evidence="8">Fanconi-associated nuclease</fullName>
        <ecNumber evidence="8">3.1.4.1</ecNumber>
    </recommendedName>
</protein>
<keyword evidence="8" id="KW-0227">DNA damage</keyword>
<evidence type="ECO:0000313" key="11">
    <source>
        <dbReference type="Proteomes" id="UP001318860"/>
    </source>
</evidence>
<feature type="domain" description="VRR-NUC" evidence="9">
    <location>
        <begin position="636"/>
        <end position="753"/>
    </location>
</feature>
<evidence type="ECO:0000256" key="7">
    <source>
        <dbReference type="ARBA" id="ARBA00023211"/>
    </source>
</evidence>
<keyword evidence="3 8" id="KW-0540">Nuclease</keyword>
<dbReference type="SMART" id="SM00990">
    <property type="entry name" value="VRR_NUC"/>
    <property type="match status" value="1"/>
</dbReference>
<keyword evidence="5 8" id="KW-0378">Hydrolase</keyword>
<dbReference type="Gene3D" id="3.40.1350.10">
    <property type="match status" value="1"/>
</dbReference>
<keyword evidence="6 8" id="KW-0460">Magnesium</keyword>
<dbReference type="InterPro" id="IPR049126">
    <property type="entry name" value="FAN1-like_TPR"/>
</dbReference>
<dbReference type="CDD" id="cd22326">
    <property type="entry name" value="FAN1-like"/>
    <property type="match status" value="1"/>
</dbReference>
<dbReference type="PANTHER" id="PTHR15749">
    <property type="entry name" value="FANCONI-ASSOCIATED NUCLEASE 1"/>
    <property type="match status" value="1"/>
</dbReference>
<comment type="catalytic activity">
    <reaction evidence="1 8">
        <text>Hydrolytically removes 5'-nucleotides successively from the 3'-hydroxy termini of 3'-hydroxy-terminated oligonucleotides.</text>
        <dbReference type="EC" id="3.1.4.1"/>
    </reaction>
</comment>
<keyword evidence="7 8" id="KW-0464">Manganese</keyword>
<dbReference type="InterPro" id="IPR011856">
    <property type="entry name" value="tRNA_endonuc-like_dom_sf"/>
</dbReference>